<feature type="region of interest" description="Disordered" evidence="2">
    <location>
        <begin position="852"/>
        <end position="879"/>
    </location>
</feature>
<dbReference type="Gene3D" id="3.40.50.300">
    <property type="entry name" value="P-loop containing nucleotide triphosphate hydrolases"/>
    <property type="match status" value="1"/>
</dbReference>
<reference evidence="5 6" key="1">
    <citation type="submission" date="2018-04" db="EMBL/GenBank/DDBJ databases">
        <title>The genome of golden apple snail Pomacea canaliculata provides insight into stress tolerance and invasive adaptation.</title>
        <authorList>
            <person name="Liu C."/>
            <person name="Liu B."/>
            <person name="Ren Y."/>
            <person name="Zhang Y."/>
            <person name="Wang H."/>
            <person name="Li S."/>
            <person name="Jiang F."/>
            <person name="Yin L."/>
            <person name="Zhang G."/>
            <person name="Qian W."/>
            <person name="Fan W."/>
        </authorList>
    </citation>
    <scope>NUCLEOTIDE SEQUENCE [LARGE SCALE GENOMIC DNA]</scope>
    <source>
        <strain evidence="5">SZHN2017</strain>
        <tissue evidence="5">Muscle</tissue>
    </source>
</reference>
<sequence>MQSSSDIEYASRKLANLSVSQASPLEDVSKKDKERTASIYSSSSSCYDQPSTSTSVKTSGSESEHEQEDKIRFNKLVKKAKYLAQDGQITKALELNKRALAIHYHEKLARRIAKMEEYLRNYGEDEKQETDDNMVEVGSGFYLYKDLHAKLYQHQKEGVLWLWDLHTKNKGGILGDDMGLGKTIQVIAFLSGLFDMGKLQHALIVVPVSVIVIWEKEFSKWAPGISVHAFHGNSKRERERALERVRCRDGVLLTTYGMVVTSWEQLGSKDGRDFFWDYVILDEGHKIKNPTKTTKGINAVGAKHRIILTGTPIQNNLKELWTLFDYVHQGSLLGTLRTFKMEFENPIIRARERDATGGEKRLGMEMANILKKIINPFFLRRTKAQISQKEMDGERNKNETSKKSLRMPTMKCKNDFVIWLFLSDTQIKIYQDFLELESVKELLMTSKSPLVALTVLKKICDHPRLLSLRACHQLGLHGYRMNEEELELPSSLESAVTKIEELSDAILVEESGKMGVLITLLDQLKNDGHRSLVFSQSRKILDIIQKVLRKRGHKVMRLDGTITHVSERHSRVQKFQEDESYSVFLLTTQVGGVGLTLTGADRVIIYDPSWNPATDAQAVDRVFRIGQMRNVVVYRLITCGTVEEKIYRRQIFKDSITRQTTGNAQNPYRYFTKQELRELFQLGDTHSSSTQQQLEEMHGMDRRRDPELDEHIAFLYSLNIFGISDHDLMFSHELDHEEEFEDGVMPTMDPRNQEYIQHRAQKAQEIIQRESSIPGTMEQRMATFSNNSASRYHGISNVPMASQSDLHTVNSHLSASSNLHVFIPKPTDTHRSMTNRLPDKQKPEPVKTGIVIKTESSQPQNPLKSRAVKHSSLPENGSLKDISDDVVEVKVAAVVPEVIDLTEEEESEGSCQTESKQLDKPKPERIQEPAVDAQDLGSVMQNLSSEDNLLVNYNHSYASPSPPAQHHQPPTAAKRLMTPRRNCQRIVEEELIISPTAYTPLMETRKKRQRSLPEGSSPAAALSRTLAFSSQEDAITDAKEAPLVLESPESKISSCSGNSSRGSSCHKSEGEGADSQDELHSFLDKEDRSCIEESFVTEEEADKNPGIHSNAQLLSTVTGTPIHPDGDLSPDVGVRSHRRRSVCRRIARIESSEEEEEEEENKENIHPAYSSLVQKLGNDSNDDGDDGDNSKDNEEEGDDLLEEDSESEGEEGVAETEAEEVKEVIEGSVEVFDESIVESDNDQDEKGESEDESGDESVDVERLQMLLQKGKFLYKQKRYGEAIQYVKEALDVVDDPHLQALSEKIQSKIDAGL</sequence>
<feature type="compositionally biased region" description="Low complexity" evidence="2">
    <location>
        <begin position="1050"/>
        <end position="1065"/>
    </location>
</feature>
<dbReference type="Pfam" id="PF00271">
    <property type="entry name" value="Helicase_C"/>
    <property type="match status" value="1"/>
</dbReference>
<dbReference type="GO" id="GO:0015616">
    <property type="term" value="F:DNA translocase activity"/>
    <property type="evidence" value="ECO:0007669"/>
    <property type="project" value="TreeGrafter"/>
</dbReference>
<feature type="region of interest" description="Disordered" evidence="2">
    <location>
        <begin position="901"/>
        <end position="925"/>
    </location>
</feature>
<accession>A0A2T7PE44</accession>
<dbReference type="SMART" id="SM00490">
    <property type="entry name" value="HELICc"/>
    <property type="match status" value="1"/>
</dbReference>
<dbReference type="FunFam" id="3.40.50.10810:FF:000042">
    <property type="entry name" value="SNF2 family helicase-like protein"/>
    <property type="match status" value="1"/>
</dbReference>
<gene>
    <name evidence="5" type="ORF">C0Q70_07098</name>
</gene>
<feature type="region of interest" description="Disordered" evidence="2">
    <location>
        <begin position="21"/>
        <end position="69"/>
    </location>
</feature>
<evidence type="ECO:0008006" key="7">
    <source>
        <dbReference type="Google" id="ProtNLM"/>
    </source>
</evidence>
<evidence type="ECO:0000256" key="2">
    <source>
        <dbReference type="SAM" id="MobiDB-lite"/>
    </source>
</evidence>
<dbReference type="PROSITE" id="PS51192">
    <property type="entry name" value="HELICASE_ATP_BIND_1"/>
    <property type="match status" value="1"/>
</dbReference>
<dbReference type="PROSITE" id="PS51194">
    <property type="entry name" value="HELICASE_CTER"/>
    <property type="match status" value="1"/>
</dbReference>
<evidence type="ECO:0000259" key="3">
    <source>
        <dbReference type="PROSITE" id="PS51192"/>
    </source>
</evidence>
<dbReference type="OMA" id="RYEATIF"/>
<feature type="region of interest" description="Disordered" evidence="2">
    <location>
        <begin position="1041"/>
        <end position="1077"/>
    </location>
</feature>
<proteinExistence type="predicted"/>
<dbReference type="InterPro" id="IPR014001">
    <property type="entry name" value="Helicase_ATP-bd"/>
</dbReference>
<feature type="compositionally biased region" description="Acidic residues" evidence="2">
    <location>
        <begin position="1180"/>
        <end position="1218"/>
    </location>
</feature>
<dbReference type="GO" id="GO:0016787">
    <property type="term" value="F:hydrolase activity"/>
    <property type="evidence" value="ECO:0007669"/>
    <property type="project" value="UniProtKB-KW"/>
</dbReference>
<dbReference type="SMART" id="SM00487">
    <property type="entry name" value="DEXDc"/>
    <property type="match status" value="1"/>
</dbReference>
<feature type="region of interest" description="Disordered" evidence="2">
    <location>
        <begin position="1148"/>
        <end position="1259"/>
    </location>
</feature>
<dbReference type="STRING" id="400727.A0A2T7PE44"/>
<name>A0A2T7PE44_POMCA</name>
<dbReference type="Pfam" id="PF00176">
    <property type="entry name" value="SNF2-rel_dom"/>
    <property type="match status" value="1"/>
</dbReference>
<dbReference type="GO" id="GO:0005524">
    <property type="term" value="F:ATP binding"/>
    <property type="evidence" value="ECO:0007669"/>
    <property type="project" value="InterPro"/>
</dbReference>
<dbReference type="PANTHER" id="PTHR45629:SF7">
    <property type="entry name" value="DNA EXCISION REPAIR PROTEIN ERCC-6-RELATED"/>
    <property type="match status" value="1"/>
</dbReference>
<evidence type="ECO:0000313" key="6">
    <source>
        <dbReference type="Proteomes" id="UP000245119"/>
    </source>
</evidence>
<evidence type="ECO:0000313" key="5">
    <source>
        <dbReference type="EMBL" id="PVD31680.1"/>
    </source>
</evidence>
<dbReference type="Gene3D" id="3.40.50.10810">
    <property type="entry name" value="Tandem AAA-ATPase domain"/>
    <property type="match status" value="1"/>
</dbReference>
<organism evidence="5 6">
    <name type="scientific">Pomacea canaliculata</name>
    <name type="common">Golden apple snail</name>
    <dbReference type="NCBI Taxonomy" id="400727"/>
    <lineage>
        <taxon>Eukaryota</taxon>
        <taxon>Metazoa</taxon>
        <taxon>Spiralia</taxon>
        <taxon>Lophotrochozoa</taxon>
        <taxon>Mollusca</taxon>
        <taxon>Gastropoda</taxon>
        <taxon>Caenogastropoda</taxon>
        <taxon>Architaenioglossa</taxon>
        <taxon>Ampullarioidea</taxon>
        <taxon>Ampullariidae</taxon>
        <taxon>Pomacea</taxon>
    </lineage>
</organism>
<dbReference type="InterPro" id="IPR038718">
    <property type="entry name" value="SNF2-like_sf"/>
</dbReference>
<comment type="caution">
    <text evidence="5">The sequence shown here is derived from an EMBL/GenBank/DDBJ whole genome shotgun (WGS) entry which is preliminary data.</text>
</comment>
<evidence type="ECO:0000256" key="1">
    <source>
        <dbReference type="ARBA" id="ARBA00022801"/>
    </source>
</evidence>
<feature type="domain" description="Helicase ATP-binding" evidence="3">
    <location>
        <begin position="163"/>
        <end position="330"/>
    </location>
</feature>
<feature type="region of interest" description="Disordered" evidence="2">
    <location>
        <begin position="1117"/>
        <end position="1136"/>
    </location>
</feature>
<feature type="compositionally biased region" description="Polar residues" evidence="2">
    <location>
        <begin position="854"/>
        <end position="863"/>
    </location>
</feature>
<feature type="domain" description="Helicase C-terminal" evidence="4">
    <location>
        <begin position="516"/>
        <end position="677"/>
    </location>
</feature>
<dbReference type="EMBL" id="PZQS01000004">
    <property type="protein sequence ID" value="PVD31680.1"/>
    <property type="molecule type" value="Genomic_DNA"/>
</dbReference>
<feature type="compositionally biased region" description="Low complexity" evidence="2">
    <location>
        <begin position="38"/>
        <end position="55"/>
    </location>
</feature>
<keyword evidence="1" id="KW-0378">Hydrolase</keyword>
<keyword evidence="6" id="KW-1185">Reference proteome</keyword>
<dbReference type="PANTHER" id="PTHR45629">
    <property type="entry name" value="SNF2/RAD54 FAMILY MEMBER"/>
    <property type="match status" value="1"/>
</dbReference>
<dbReference type="SUPFAM" id="SSF52540">
    <property type="entry name" value="P-loop containing nucleoside triphosphate hydrolases"/>
    <property type="match status" value="2"/>
</dbReference>
<dbReference type="CDD" id="cd18793">
    <property type="entry name" value="SF2_C_SNF"/>
    <property type="match status" value="1"/>
</dbReference>
<dbReference type="InterPro" id="IPR001650">
    <property type="entry name" value="Helicase_C-like"/>
</dbReference>
<dbReference type="InterPro" id="IPR050496">
    <property type="entry name" value="SNF2_RAD54_helicase_repair"/>
</dbReference>
<dbReference type="InterPro" id="IPR027417">
    <property type="entry name" value="P-loop_NTPase"/>
</dbReference>
<dbReference type="InterPro" id="IPR049730">
    <property type="entry name" value="SNF2/RAD54-like_C"/>
</dbReference>
<feature type="compositionally biased region" description="Acidic residues" evidence="2">
    <location>
        <begin position="1231"/>
        <end position="1258"/>
    </location>
</feature>
<dbReference type="OrthoDB" id="413460at2759"/>
<feature type="compositionally biased region" description="Basic and acidic residues" evidence="2">
    <location>
        <begin position="916"/>
        <end position="925"/>
    </location>
</feature>
<feature type="compositionally biased region" description="Basic and acidic residues" evidence="2">
    <location>
        <begin position="27"/>
        <end position="36"/>
    </location>
</feature>
<evidence type="ECO:0000259" key="4">
    <source>
        <dbReference type="PROSITE" id="PS51194"/>
    </source>
</evidence>
<feature type="compositionally biased region" description="Acidic residues" evidence="2">
    <location>
        <begin position="1152"/>
        <end position="1161"/>
    </location>
</feature>
<protein>
    <recommendedName>
        <fullName evidence="7">DNA excision repair protein ERCC-6-like</fullName>
    </recommendedName>
</protein>
<dbReference type="Proteomes" id="UP000245119">
    <property type="component" value="Linkage Group LG4"/>
</dbReference>
<dbReference type="InterPro" id="IPR000330">
    <property type="entry name" value="SNF2_N"/>
</dbReference>